<evidence type="ECO:0000313" key="11">
    <source>
        <dbReference type="Proteomes" id="UP000011648"/>
    </source>
</evidence>
<keyword evidence="4 8" id="KW-0547">Nucleotide-binding</keyword>
<keyword evidence="11" id="KW-1185">Reference proteome</keyword>
<evidence type="ECO:0000256" key="7">
    <source>
        <dbReference type="ARBA" id="ARBA00023150"/>
    </source>
</evidence>
<evidence type="ECO:0000256" key="8">
    <source>
        <dbReference type="HAMAP-Rule" id="MF_00316"/>
    </source>
</evidence>
<dbReference type="AlphaFoldDB" id="L9ZH91"/>
<evidence type="ECO:0000256" key="6">
    <source>
        <dbReference type="ARBA" id="ARBA00023134"/>
    </source>
</evidence>
<dbReference type="GO" id="GO:0006777">
    <property type="term" value="P:Mo-molybdopterin cofactor biosynthetic process"/>
    <property type="evidence" value="ECO:0007669"/>
    <property type="project" value="UniProtKB-KW"/>
</dbReference>
<dbReference type="CDD" id="cd02503">
    <property type="entry name" value="MobA"/>
    <property type="match status" value="1"/>
</dbReference>
<feature type="binding site" evidence="8">
    <location>
        <begin position="25"/>
        <end position="27"/>
    </location>
    <ligand>
        <name>GTP</name>
        <dbReference type="ChEBI" id="CHEBI:37565"/>
    </ligand>
</feature>
<comment type="domain">
    <text evidence="8">The N-terminal domain determines nucleotide recognition and specific binding, while the C-terminal domain determines the specific binding to the target protein.</text>
</comment>
<dbReference type="SUPFAM" id="SSF53448">
    <property type="entry name" value="Nucleotide-diphospho-sugar transferases"/>
    <property type="match status" value="1"/>
</dbReference>
<dbReference type="InterPro" id="IPR029044">
    <property type="entry name" value="Nucleotide-diphossugar_trans"/>
</dbReference>
<gene>
    <name evidence="8" type="primary">mobA</name>
    <name evidence="10" type="ORF">C484_22408</name>
</gene>
<keyword evidence="7 8" id="KW-0501">Molybdenum cofactor biosynthesis</keyword>
<dbReference type="RefSeq" id="WP_006828026.1">
    <property type="nucleotide sequence ID" value="NZ_AOIL01000070.1"/>
</dbReference>
<name>L9ZH91_9EURY</name>
<comment type="function">
    <text evidence="8">Transfers a GMP moiety from GTP to Mo-molybdopterin (Mo-MPT) cofactor (Moco or molybdenum cofactor) to form Mo-molybdopterin guanine dinucleotide (Mo-MGD) cofactor.</text>
</comment>
<dbReference type="Proteomes" id="UP000011648">
    <property type="component" value="Unassembled WGS sequence"/>
</dbReference>
<keyword evidence="2 8" id="KW-0808">Transferase</keyword>
<reference evidence="10 11" key="1">
    <citation type="journal article" date="2014" name="PLoS Genet.">
        <title>Phylogenetically driven sequencing of extremely halophilic archaea reveals strategies for static and dynamic osmo-response.</title>
        <authorList>
            <person name="Becker E.A."/>
            <person name="Seitzer P.M."/>
            <person name="Tritt A."/>
            <person name="Larsen D."/>
            <person name="Krusor M."/>
            <person name="Yao A.I."/>
            <person name="Wu D."/>
            <person name="Madern D."/>
            <person name="Eisen J.A."/>
            <person name="Darling A.E."/>
            <person name="Facciotti M.T."/>
        </authorList>
    </citation>
    <scope>NUCLEOTIDE SEQUENCE [LARGE SCALE GENOMIC DNA]</scope>
    <source>
        <strain evidence="10 11">DSM 12281</strain>
    </source>
</reference>
<feature type="binding site" evidence="8">
    <location>
        <position position="128"/>
    </location>
    <ligand>
        <name>GTP</name>
        <dbReference type="ChEBI" id="CHEBI:37565"/>
    </ligand>
</feature>
<feature type="binding site" evidence="8">
    <location>
        <position position="66"/>
    </location>
    <ligand>
        <name>GTP</name>
        <dbReference type="ChEBI" id="CHEBI:37565"/>
    </ligand>
</feature>
<feature type="binding site" evidence="8">
    <location>
        <position position="38"/>
    </location>
    <ligand>
        <name>GTP</name>
        <dbReference type="ChEBI" id="CHEBI:37565"/>
    </ligand>
</feature>
<dbReference type="OrthoDB" id="28434at2157"/>
<comment type="caution">
    <text evidence="10">The sequence shown here is derived from an EMBL/GenBank/DDBJ whole genome shotgun (WGS) entry which is preliminary data.</text>
</comment>
<dbReference type="STRING" id="1230458.C484_22408"/>
<feature type="binding site" evidence="8">
    <location>
        <position position="99"/>
    </location>
    <ligand>
        <name>GTP</name>
        <dbReference type="ChEBI" id="CHEBI:37565"/>
    </ligand>
</feature>
<proteinExistence type="inferred from homology"/>
<evidence type="ECO:0000256" key="1">
    <source>
        <dbReference type="ARBA" id="ARBA00022490"/>
    </source>
</evidence>
<dbReference type="EMBL" id="AOIL01000070">
    <property type="protein sequence ID" value="ELY84947.1"/>
    <property type="molecule type" value="Genomic_DNA"/>
</dbReference>
<feature type="binding site" evidence="8">
    <location>
        <position position="128"/>
    </location>
    <ligand>
        <name>Mg(2+)</name>
        <dbReference type="ChEBI" id="CHEBI:18420"/>
    </ligand>
</feature>
<comment type="cofactor">
    <cofactor evidence="8">
        <name>Mg(2+)</name>
        <dbReference type="ChEBI" id="CHEBI:18420"/>
    </cofactor>
</comment>
<dbReference type="PATRIC" id="fig|1230458.4.peg.4528"/>
<dbReference type="GO" id="GO:0005525">
    <property type="term" value="F:GTP binding"/>
    <property type="evidence" value="ECO:0007669"/>
    <property type="project" value="UniProtKB-UniRule"/>
</dbReference>
<keyword evidence="5 8" id="KW-0460">Magnesium</keyword>
<dbReference type="Pfam" id="PF12804">
    <property type="entry name" value="NTP_transf_3"/>
    <property type="match status" value="1"/>
</dbReference>
<dbReference type="InterPro" id="IPR025877">
    <property type="entry name" value="MobA-like_NTP_Trfase"/>
</dbReference>
<sequence length="237" mass="25526">MPPATGPGGAAQPDATPDKRTAVILAGGHSTRFGDEDKAVAELAGTPMIRRVVDRLSPVVDEFIINCRDDQVPVIDDALTADAGDSDSAGEQPVSFAVDPVPDRGPMAGIMTGLRAAQTEFAVVVACDMPFVDPELVSALFDRAASADADAAVPRLEDEWFQTTQAVYRTEPMGEACERAVDRGDRRVVEPLFDLDYVVVETDEIRDYTDLETFENVNTREEFEAACERLADSSSQG</sequence>
<dbReference type="PANTHER" id="PTHR19136">
    <property type="entry name" value="MOLYBDENUM COFACTOR GUANYLYLTRANSFERASE"/>
    <property type="match status" value="1"/>
</dbReference>
<accession>L9ZH91</accession>
<comment type="catalytic activity">
    <reaction evidence="8">
        <text>Mo-molybdopterin + GTP + H(+) = Mo-molybdopterin guanine dinucleotide + diphosphate</text>
        <dbReference type="Rhea" id="RHEA:34243"/>
        <dbReference type="ChEBI" id="CHEBI:15378"/>
        <dbReference type="ChEBI" id="CHEBI:33019"/>
        <dbReference type="ChEBI" id="CHEBI:37565"/>
        <dbReference type="ChEBI" id="CHEBI:71302"/>
        <dbReference type="ChEBI" id="CHEBI:71310"/>
        <dbReference type="EC" id="2.7.7.77"/>
    </reaction>
</comment>
<dbReference type="PANTHER" id="PTHR19136:SF81">
    <property type="entry name" value="MOLYBDENUM COFACTOR GUANYLYLTRANSFERASE"/>
    <property type="match status" value="1"/>
</dbReference>
<organism evidence="10 11">
    <name type="scientific">Natrialba taiwanensis DSM 12281</name>
    <dbReference type="NCBI Taxonomy" id="1230458"/>
    <lineage>
        <taxon>Archaea</taxon>
        <taxon>Methanobacteriati</taxon>
        <taxon>Methanobacteriota</taxon>
        <taxon>Stenosarchaea group</taxon>
        <taxon>Halobacteria</taxon>
        <taxon>Halobacteriales</taxon>
        <taxon>Natrialbaceae</taxon>
        <taxon>Natrialba</taxon>
    </lineage>
</organism>
<feature type="domain" description="MobA-like NTP transferase" evidence="9">
    <location>
        <begin position="22"/>
        <end position="190"/>
    </location>
</feature>
<dbReference type="EC" id="2.7.7.77" evidence="8"/>
<evidence type="ECO:0000313" key="10">
    <source>
        <dbReference type="EMBL" id="ELY84947.1"/>
    </source>
</evidence>
<dbReference type="GO" id="GO:0061603">
    <property type="term" value="F:molybdenum cofactor guanylyltransferase activity"/>
    <property type="evidence" value="ECO:0007669"/>
    <property type="project" value="UniProtKB-EC"/>
</dbReference>
<keyword evidence="1 8" id="KW-0963">Cytoplasm</keyword>
<keyword evidence="3 8" id="KW-0479">Metal-binding</keyword>
<comment type="subcellular location">
    <subcellularLocation>
        <location evidence="8">Cytoplasm</location>
    </subcellularLocation>
</comment>
<evidence type="ECO:0000259" key="9">
    <source>
        <dbReference type="Pfam" id="PF12804"/>
    </source>
</evidence>
<evidence type="ECO:0000256" key="2">
    <source>
        <dbReference type="ARBA" id="ARBA00022679"/>
    </source>
</evidence>
<protein>
    <recommendedName>
        <fullName evidence="8">Probable molybdenum cofactor guanylyltransferase</fullName>
        <shortName evidence="8">MoCo guanylyltransferase</shortName>
        <ecNumber evidence="8">2.7.7.77</ecNumber>
    </recommendedName>
    <alternativeName>
        <fullName evidence="8">GTP:molybdopterin guanylyltransferase</fullName>
    </alternativeName>
    <alternativeName>
        <fullName evidence="8">Mo-MPT guanylyltransferase</fullName>
    </alternativeName>
    <alternativeName>
        <fullName evidence="8">Molybdopterin guanylyltransferase</fullName>
    </alternativeName>
    <alternativeName>
        <fullName evidence="8">Molybdopterin-guanine dinucleotide synthase</fullName>
        <shortName evidence="8">MGD synthase</shortName>
    </alternativeName>
</protein>
<dbReference type="GO" id="GO:0046872">
    <property type="term" value="F:metal ion binding"/>
    <property type="evidence" value="ECO:0007669"/>
    <property type="project" value="UniProtKB-KW"/>
</dbReference>
<dbReference type="InterPro" id="IPR013482">
    <property type="entry name" value="Molybde_CF_guanTrfase"/>
</dbReference>
<dbReference type="HAMAP" id="MF_00316">
    <property type="entry name" value="MobA"/>
    <property type="match status" value="1"/>
</dbReference>
<keyword evidence="6 8" id="KW-0342">GTP-binding</keyword>
<evidence type="ECO:0000256" key="5">
    <source>
        <dbReference type="ARBA" id="ARBA00022842"/>
    </source>
</evidence>
<dbReference type="GO" id="GO:0005737">
    <property type="term" value="C:cytoplasm"/>
    <property type="evidence" value="ECO:0007669"/>
    <property type="project" value="UniProtKB-SubCell"/>
</dbReference>
<evidence type="ECO:0000256" key="4">
    <source>
        <dbReference type="ARBA" id="ARBA00022741"/>
    </source>
</evidence>
<dbReference type="Gene3D" id="3.90.550.10">
    <property type="entry name" value="Spore Coat Polysaccharide Biosynthesis Protein SpsA, Chain A"/>
    <property type="match status" value="1"/>
</dbReference>
<comment type="similarity">
    <text evidence="8">Belongs to the MobA family.</text>
</comment>
<evidence type="ECO:0000256" key="3">
    <source>
        <dbReference type="ARBA" id="ARBA00022723"/>
    </source>
</evidence>